<gene>
    <name evidence="3" type="primary">LOC129923703</name>
</gene>
<evidence type="ECO:0000313" key="2">
    <source>
        <dbReference type="Proteomes" id="UP001165740"/>
    </source>
</evidence>
<name>A0A9W2ZB15_BIOGL</name>
<dbReference type="GeneID" id="129923703"/>
<dbReference type="AlphaFoldDB" id="A0A9W2ZB15"/>
<protein>
    <submittedName>
        <fullName evidence="3">Uncharacterized protein LOC129923703</fullName>
    </submittedName>
</protein>
<accession>A0A9W2ZB15</accession>
<dbReference type="Gene3D" id="2.10.50.10">
    <property type="entry name" value="Tumor Necrosis Factor Receptor, subunit A, domain 2"/>
    <property type="match status" value="1"/>
</dbReference>
<feature type="chain" id="PRO_5040795793" evidence="1">
    <location>
        <begin position="23"/>
        <end position="257"/>
    </location>
</feature>
<evidence type="ECO:0000313" key="3">
    <source>
        <dbReference type="RefSeq" id="XP_055872080.1"/>
    </source>
</evidence>
<dbReference type="Proteomes" id="UP001165740">
    <property type="component" value="Chromosome 17"/>
</dbReference>
<reference evidence="3" key="1">
    <citation type="submission" date="2025-08" db="UniProtKB">
        <authorList>
            <consortium name="RefSeq"/>
        </authorList>
    </citation>
    <scope>IDENTIFICATION</scope>
</reference>
<evidence type="ECO:0000256" key="1">
    <source>
        <dbReference type="SAM" id="SignalP"/>
    </source>
</evidence>
<keyword evidence="2" id="KW-1185">Reference proteome</keyword>
<sequence length="257" mass="28978">MSYWMMLLMTFFCTILGGFTWSYDVMVNSYRDDTKCDPDVPSRFIPIIDEGKSEGQGSGLVCKEGEYLDWYKCSPCEEGTFRTKLMASLDRQSMCLKCQEPGMYEIVKTPCNKTRDAKITCEDGFYRHHVPGKPCLSACIRCDICGVKRNMFKPFEGRECKGYHNTVCCQEDHMFVVEGKCHHTRTATAATTTQSGEILEEIRFNLDEEETIAISAQGLAGDGVEGFASNKGCALNNFIVFHSVINALYINIFLLNL</sequence>
<feature type="signal peptide" evidence="1">
    <location>
        <begin position="1"/>
        <end position="22"/>
    </location>
</feature>
<keyword evidence="1" id="KW-0732">Signal</keyword>
<organism evidence="2 3">
    <name type="scientific">Biomphalaria glabrata</name>
    <name type="common">Bloodfluke planorb</name>
    <name type="synonym">Freshwater snail</name>
    <dbReference type="NCBI Taxonomy" id="6526"/>
    <lineage>
        <taxon>Eukaryota</taxon>
        <taxon>Metazoa</taxon>
        <taxon>Spiralia</taxon>
        <taxon>Lophotrochozoa</taxon>
        <taxon>Mollusca</taxon>
        <taxon>Gastropoda</taxon>
        <taxon>Heterobranchia</taxon>
        <taxon>Euthyneura</taxon>
        <taxon>Panpulmonata</taxon>
        <taxon>Hygrophila</taxon>
        <taxon>Lymnaeoidea</taxon>
        <taxon>Planorbidae</taxon>
        <taxon>Biomphalaria</taxon>
    </lineage>
</organism>
<dbReference type="RefSeq" id="XP_055872080.1">
    <property type="nucleotide sequence ID" value="XM_056016105.1"/>
</dbReference>
<proteinExistence type="predicted"/>